<feature type="domain" description="NADP-dependent oxidoreductase" evidence="4">
    <location>
        <begin position="16"/>
        <end position="63"/>
    </location>
</feature>
<dbReference type="GO" id="GO:0016616">
    <property type="term" value="F:oxidoreductase activity, acting on the CH-OH group of donors, NAD or NADP as acceptor"/>
    <property type="evidence" value="ECO:0007669"/>
    <property type="project" value="UniProtKB-ARBA"/>
</dbReference>
<gene>
    <name evidence="5" type="ORF">CEUTPL_LOCUS5822</name>
</gene>
<dbReference type="Gene3D" id="3.20.20.100">
    <property type="entry name" value="NADP-dependent oxidoreductase domain"/>
    <property type="match status" value="1"/>
</dbReference>
<evidence type="ECO:0000313" key="6">
    <source>
        <dbReference type="Proteomes" id="UP001152799"/>
    </source>
</evidence>
<comment type="similarity">
    <text evidence="1">Belongs to the aldo/keto reductase family.</text>
</comment>
<sequence>MLTFLNEAILESATGRQVLLKFLVQNNIAVIPKSSNPKRIQENINLFDFTLDDEDVKLLTGLDKGEQGRRVTLVFSQSIMNHLEYPFPRIPRDI</sequence>
<organism evidence="5 6">
    <name type="scientific">Ceutorhynchus assimilis</name>
    <name type="common">cabbage seed weevil</name>
    <dbReference type="NCBI Taxonomy" id="467358"/>
    <lineage>
        <taxon>Eukaryota</taxon>
        <taxon>Metazoa</taxon>
        <taxon>Ecdysozoa</taxon>
        <taxon>Arthropoda</taxon>
        <taxon>Hexapoda</taxon>
        <taxon>Insecta</taxon>
        <taxon>Pterygota</taxon>
        <taxon>Neoptera</taxon>
        <taxon>Endopterygota</taxon>
        <taxon>Coleoptera</taxon>
        <taxon>Polyphaga</taxon>
        <taxon>Cucujiformia</taxon>
        <taxon>Curculionidae</taxon>
        <taxon>Ceutorhynchinae</taxon>
        <taxon>Ceutorhynchus</taxon>
    </lineage>
</organism>
<keyword evidence="3" id="KW-0560">Oxidoreductase</keyword>
<protein>
    <recommendedName>
        <fullName evidence="4">NADP-dependent oxidoreductase domain-containing protein</fullName>
    </recommendedName>
</protein>
<dbReference type="InterPro" id="IPR036812">
    <property type="entry name" value="NAD(P)_OxRdtase_dom_sf"/>
</dbReference>
<keyword evidence="2" id="KW-0521">NADP</keyword>
<dbReference type="InterPro" id="IPR023210">
    <property type="entry name" value="NADP_OxRdtase_dom"/>
</dbReference>
<dbReference type="SUPFAM" id="SSF51430">
    <property type="entry name" value="NAD(P)-linked oxidoreductase"/>
    <property type="match status" value="1"/>
</dbReference>
<dbReference type="Proteomes" id="UP001152799">
    <property type="component" value="Chromosome 2"/>
</dbReference>
<evidence type="ECO:0000256" key="1">
    <source>
        <dbReference type="ARBA" id="ARBA00007905"/>
    </source>
</evidence>
<dbReference type="PANTHER" id="PTHR43827:SF3">
    <property type="entry name" value="NADP-DEPENDENT OXIDOREDUCTASE DOMAIN-CONTAINING PROTEIN"/>
    <property type="match status" value="1"/>
</dbReference>
<dbReference type="Pfam" id="PF00248">
    <property type="entry name" value="Aldo_ket_red"/>
    <property type="match status" value="1"/>
</dbReference>
<evidence type="ECO:0000313" key="5">
    <source>
        <dbReference type="EMBL" id="CAG9765207.1"/>
    </source>
</evidence>
<evidence type="ECO:0000259" key="4">
    <source>
        <dbReference type="Pfam" id="PF00248"/>
    </source>
</evidence>
<dbReference type="PANTHER" id="PTHR43827">
    <property type="entry name" value="2,5-DIKETO-D-GLUCONIC ACID REDUCTASE"/>
    <property type="match status" value="1"/>
</dbReference>
<proteinExistence type="inferred from homology"/>
<keyword evidence="6" id="KW-1185">Reference proteome</keyword>
<dbReference type="OrthoDB" id="416253at2759"/>
<accession>A0A9N9MJV3</accession>
<dbReference type="InterPro" id="IPR018170">
    <property type="entry name" value="Aldo/ket_reductase_CS"/>
</dbReference>
<dbReference type="AlphaFoldDB" id="A0A9N9MJV3"/>
<dbReference type="InterPro" id="IPR020471">
    <property type="entry name" value="AKR"/>
</dbReference>
<name>A0A9N9MJV3_9CUCU</name>
<dbReference type="PROSITE" id="PS00063">
    <property type="entry name" value="ALDOKETO_REDUCTASE_3"/>
    <property type="match status" value="1"/>
</dbReference>
<dbReference type="EMBL" id="OU892278">
    <property type="protein sequence ID" value="CAG9765207.1"/>
    <property type="molecule type" value="Genomic_DNA"/>
</dbReference>
<evidence type="ECO:0000256" key="3">
    <source>
        <dbReference type="ARBA" id="ARBA00023002"/>
    </source>
</evidence>
<reference evidence="5" key="1">
    <citation type="submission" date="2022-01" db="EMBL/GenBank/DDBJ databases">
        <authorList>
            <person name="King R."/>
        </authorList>
    </citation>
    <scope>NUCLEOTIDE SEQUENCE</scope>
</reference>
<evidence type="ECO:0000256" key="2">
    <source>
        <dbReference type="ARBA" id="ARBA00022857"/>
    </source>
</evidence>